<evidence type="ECO:0000256" key="2">
    <source>
        <dbReference type="SAM" id="Phobius"/>
    </source>
</evidence>
<sequence length="392" mass="43469">VLLWGAAVPEARYTADIVLPCDYALLDSSMGGLGFTRQRVMLVLQNVTVMGEKPTDALPDYQPPETPEATVFLATVDLAPISFAERLLHVECEGEEVGCEISPLYSQLFAAHIRLPELSIAIMATSTLPISAPEELANEKIVVPMTVDLLVSSYPPTQKRALSDEVTLNCEVWSGTEISMDWHLQKDGTGHRLNLEDSRITIQQETQEKEKATLALTIRRLNVHDEGTYICVVSSGKLRAQQILQLQIRALPQVSLSVSSKPKTTVTCRTDRYYPLDVDVNWLLNGSPLTHISPITSSHRRNHDGTYSVSSFLEVSVPDPGAPPDTYTCAVSHVSMTDPILMEVNVLPEETDMSPTIIQSIIFIAILILFLRMLLLCLWKSSDRQEEKKKTS</sequence>
<feature type="domain" description="Ig-like" evidence="3">
    <location>
        <begin position="252"/>
        <end position="345"/>
    </location>
</feature>
<feature type="domain" description="Ig-like" evidence="3">
    <location>
        <begin position="144"/>
        <end position="247"/>
    </location>
</feature>
<dbReference type="OrthoDB" id="8929156at2759"/>
<dbReference type="EMBL" id="WNTK01000186">
    <property type="protein sequence ID" value="KAG9471084.1"/>
    <property type="molecule type" value="Genomic_DNA"/>
</dbReference>
<dbReference type="Gene3D" id="2.60.40.10">
    <property type="entry name" value="Immunoglobulins"/>
    <property type="match status" value="2"/>
</dbReference>
<dbReference type="CDD" id="cd00096">
    <property type="entry name" value="Ig"/>
    <property type="match status" value="1"/>
</dbReference>
<dbReference type="SMART" id="SM00409">
    <property type="entry name" value="IG"/>
    <property type="match status" value="1"/>
</dbReference>
<dbReference type="SUPFAM" id="SSF48726">
    <property type="entry name" value="Immunoglobulin"/>
    <property type="match status" value="2"/>
</dbReference>
<comment type="caution">
    <text evidence="4">The sequence shown here is derived from an EMBL/GenBank/DDBJ whole genome shotgun (WGS) entry which is preliminary data.</text>
</comment>
<feature type="transmembrane region" description="Helical" evidence="2">
    <location>
        <begin position="357"/>
        <end position="379"/>
    </location>
</feature>
<dbReference type="PANTHER" id="PTHR23411">
    <property type="entry name" value="TAPASIN"/>
    <property type="match status" value="1"/>
</dbReference>
<evidence type="ECO:0000313" key="4">
    <source>
        <dbReference type="EMBL" id="KAG9471084.1"/>
    </source>
</evidence>
<dbReference type="InterPro" id="IPR013783">
    <property type="entry name" value="Ig-like_fold"/>
</dbReference>
<dbReference type="InterPro" id="IPR036179">
    <property type="entry name" value="Ig-like_dom_sf"/>
</dbReference>
<protein>
    <recommendedName>
        <fullName evidence="3">Ig-like domain-containing protein</fullName>
    </recommendedName>
</protein>
<organism evidence="4 5">
    <name type="scientific">Eleutherodactylus coqui</name>
    <name type="common">Puerto Rican coqui</name>
    <dbReference type="NCBI Taxonomy" id="57060"/>
    <lineage>
        <taxon>Eukaryota</taxon>
        <taxon>Metazoa</taxon>
        <taxon>Chordata</taxon>
        <taxon>Craniata</taxon>
        <taxon>Vertebrata</taxon>
        <taxon>Euteleostomi</taxon>
        <taxon>Amphibia</taxon>
        <taxon>Batrachia</taxon>
        <taxon>Anura</taxon>
        <taxon>Neobatrachia</taxon>
        <taxon>Hyloidea</taxon>
        <taxon>Eleutherodactylidae</taxon>
        <taxon>Eleutherodactylinae</taxon>
        <taxon>Eleutherodactylus</taxon>
        <taxon>Eleutherodactylus</taxon>
    </lineage>
</organism>
<keyword evidence="2" id="KW-0472">Membrane</keyword>
<proteinExistence type="predicted"/>
<gene>
    <name evidence="4" type="ORF">GDO78_015931</name>
</gene>
<dbReference type="InterPro" id="IPR013106">
    <property type="entry name" value="Ig_V-set"/>
</dbReference>
<dbReference type="InterPro" id="IPR003597">
    <property type="entry name" value="Ig_C1-set"/>
</dbReference>
<dbReference type="InterPro" id="IPR007110">
    <property type="entry name" value="Ig-like_dom"/>
</dbReference>
<evidence type="ECO:0000313" key="5">
    <source>
        <dbReference type="Proteomes" id="UP000770717"/>
    </source>
</evidence>
<name>A0A8J6EKW3_ELECQ</name>
<reference evidence="4" key="1">
    <citation type="thesis" date="2020" institute="ProQuest LLC" country="789 East Eisenhower Parkway, Ann Arbor, MI, USA">
        <title>Comparative Genomics and Chromosome Evolution.</title>
        <authorList>
            <person name="Mudd A.B."/>
        </authorList>
    </citation>
    <scope>NUCLEOTIDE SEQUENCE</scope>
    <source>
        <strain evidence="4">HN-11 Male</strain>
        <tissue evidence="4">Kidney and liver</tissue>
    </source>
</reference>
<keyword evidence="2" id="KW-1133">Transmembrane helix</keyword>
<accession>A0A8J6EKW3</accession>
<dbReference type="PROSITE" id="PS50835">
    <property type="entry name" value="IG_LIKE"/>
    <property type="match status" value="2"/>
</dbReference>
<keyword evidence="1" id="KW-0393">Immunoglobulin domain</keyword>
<dbReference type="SMART" id="SM00406">
    <property type="entry name" value="IGv"/>
    <property type="match status" value="1"/>
</dbReference>
<keyword evidence="5" id="KW-1185">Reference proteome</keyword>
<dbReference type="InterPro" id="IPR003599">
    <property type="entry name" value="Ig_sub"/>
</dbReference>
<dbReference type="SMART" id="SM00407">
    <property type="entry name" value="IGc1"/>
    <property type="match status" value="1"/>
</dbReference>
<dbReference type="Pfam" id="PF07654">
    <property type="entry name" value="C1-set"/>
    <property type="match status" value="1"/>
</dbReference>
<dbReference type="Proteomes" id="UP000770717">
    <property type="component" value="Unassembled WGS sequence"/>
</dbReference>
<evidence type="ECO:0000256" key="1">
    <source>
        <dbReference type="ARBA" id="ARBA00023319"/>
    </source>
</evidence>
<keyword evidence="2" id="KW-0812">Transmembrane</keyword>
<dbReference type="InterPro" id="IPR050380">
    <property type="entry name" value="Immune_Resp_Modulators"/>
</dbReference>
<evidence type="ECO:0000259" key="3">
    <source>
        <dbReference type="PROSITE" id="PS50835"/>
    </source>
</evidence>
<feature type="non-terminal residue" evidence="4">
    <location>
        <position position="1"/>
    </location>
</feature>
<dbReference type="Pfam" id="PF07686">
    <property type="entry name" value="V-set"/>
    <property type="match status" value="1"/>
</dbReference>
<dbReference type="AlphaFoldDB" id="A0A8J6EKW3"/>